<feature type="transmembrane region" description="Helical" evidence="13">
    <location>
        <begin position="6"/>
        <end position="25"/>
    </location>
</feature>
<evidence type="ECO:0000256" key="4">
    <source>
        <dbReference type="ARBA" id="ARBA00012583"/>
    </source>
</evidence>
<dbReference type="CDD" id="cd04188">
    <property type="entry name" value="DPG_synthase"/>
    <property type="match status" value="1"/>
</dbReference>
<keyword evidence="6 15" id="KW-0808">Transferase</keyword>
<dbReference type="GO" id="GO:0004581">
    <property type="term" value="F:dolichyl-phosphate beta-glucosyltransferase activity"/>
    <property type="evidence" value="ECO:0007669"/>
    <property type="project" value="UniProtKB-EC"/>
</dbReference>
<organism evidence="15 16">
    <name type="scientific">Rhizoclosmatium globosum</name>
    <dbReference type="NCBI Taxonomy" id="329046"/>
    <lineage>
        <taxon>Eukaryota</taxon>
        <taxon>Fungi</taxon>
        <taxon>Fungi incertae sedis</taxon>
        <taxon>Chytridiomycota</taxon>
        <taxon>Chytridiomycota incertae sedis</taxon>
        <taxon>Chytridiomycetes</taxon>
        <taxon>Chytridiales</taxon>
        <taxon>Chytriomycetaceae</taxon>
        <taxon>Rhizoclosmatium</taxon>
    </lineage>
</organism>
<evidence type="ECO:0000256" key="7">
    <source>
        <dbReference type="ARBA" id="ARBA00022692"/>
    </source>
</evidence>
<evidence type="ECO:0000256" key="5">
    <source>
        <dbReference type="ARBA" id="ARBA00022676"/>
    </source>
</evidence>
<evidence type="ECO:0000256" key="6">
    <source>
        <dbReference type="ARBA" id="ARBA00022679"/>
    </source>
</evidence>
<dbReference type="EMBL" id="MCGO01000001">
    <property type="protein sequence ID" value="ORY53476.1"/>
    <property type="molecule type" value="Genomic_DNA"/>
</dbReference>
<protein>
    <recommendedName>
        <fullName evidence="4">dolichyl-phosphate beta-glucosyltransferase</fullName>
        <ecNumber evidence="4">2.4.1.117</ecNumber>
    </recommendedName>
</protein>
<evidence type="ECO:0000256" key="10">
    <source>
        <dbReference type="ARBA" id="ARBA00022989"/>
    </source>
</evidence>
<proteinExistence type="inferred from homology"/>
<comment type="subcellular location">
    <subcellularLocation>
        <location evidence="1">Endoplasmic reticulum membrane</location>
        <topology evidence="1">Single-pass membrane protein</topology>
    </subcellularLocation>
</comment>
<keyword evidence="5" id="KW-0328">Glycosyltransferase</keyword>
<comment type="caution">
    <text evidence="15">The sequence shown here is derived from an EMBL/GenBank/DDBJ whole genome shotgun (WGS) entry which is preliminary data.</text>
</comment>
<feature type="transmembrane region" description="Helical" evidence="13">
    <location>
        <begin position="213"/>
        <end position="230"/>
    </location>
</feature>
<dbReference type="InterPro" id="IPR001173">
    <property type="entry name" value="Glyco_trans_2-like"/>
</dbReference>
<evidence type="ECO:0000256" key="11">
    <source>
        <dbReference type="ARBA" id="ARBA00023136"/>
    </source>
</evidence>
<dbReference type="PANTHER" id="PTHR10859">
    <property type="entry name" value="GLYCOSYL TRANSFERASE"/>
    <property type="match status" value="1"/>
</dbReference>
<dbReference type="EC" id="2.4.1.117" evidence="4"/>
<name>A0A1Y2D2Z0_9FUNG</name>
<dbReference type="AlphaFoldDB" id="A0A1Y2D2Z0"/>
<evidence type="ECO:0000256" key="8">
    <source>
        <dbReference type="ARBA" id="ARBA00022824"/>
    </source>
</evidence>
<dbReference type="PANTHER" id="PTHR10859:SF91">
    <property type="entry name" value="DOLICHYL-PHOSPHATE BETA-GLUCOSYLTRANSFERASE"/>
    <property type="match status" value="1"/>
</dbReference>
<dbReference type="Pfam" id="PF00535">
    <property type="entry name" value="Glycos_transf_2"/>
    <property type="match status" value="1"/>
</dbReference>
<keyword evidence="7 13" id="KW-0812">Transmembrane</keyword>
<evidence type="ECO:0000256" key="12">
    <source>
        <dbReference type="ARBA" id="ARBA00045097"/>
    </source>
</evidence>
<sequence>MTSVAVLAGVLITSLAGLITALVMFTPHPRRRTANERFFIDAVTNERTEFEIAALEPPRRTSQNVALSVVVPAFNEAARLPQMLNDTLDFLDARVKRDKGHSFEVIVVDDGSSDGTAEIAREIARKRACSQVRVLVLEKNRGKGGAVTQGMLVARGDRLLFADADGATRFSDIELLEKALDKVSVANHGIAVGSRAHMVRSDAVVKRSFIRNFLMHGFHAFLLLLGISSIKDTQCGFKLLTRRSAAEIFPRMHVEGWIFDIEMLLLATWHKIPIAEVPVTWNEVDGSKVNLLKDSVRMAIDLLLIRFYYFTGLWNAFKALDAQELEEKLKGSKRKSE</sequence>
<keyword evidence="10 13" id="KW-1133">Transmembrane helix</keyword>
<dbReference type="Proteomes" id="UP000193642">
    <property type="component" value="Unassembled WGS sequence"/>
</dbReference>
<evidence type="ECO:0000256" key="13">
    <source>
        <dbReference type="SAM" id="Phobius"/>
    </source>
</evidence>
<accession>A0A1Y2D2Z0</accession>
<dbReference type="STRING" id="329046.A0A1Y2D2Z0"/>
<evidence type="ECO:0000313" key="16">
    <source>
        <dbReference type="Proteomes" id="UP000193642"/>
    </source>
</evidence>
<dbReference type="OrthoDB" id="3784at2759"/>
<evidence type="ECO:0000259" key="14">
    <source>
        <dbReference type="Pfam" id="PF00535"/>
    </source>
</evidence>
<dbReference type="GO" id="GO:0006487">
    <property type="term" value="P:protein N-linked glycosylation"/>
    <property type="evidence" value="ECO:0007669"/>
    <property type="project" value="TreeGrafter"/>
</dbReference>
<evidence type="ECO:0000313" key="15">
    <source>
        <dbReference type="EMBL" id="ORY53476.1"/>
    </source>
</evidence>
<keyword evidence="11 13" id="KW-0472">Membrane</keyword>
<evidence type="ECO:0000256" key="1">
    <source>
        <dbReference type="ARBA" id="ARBA00004389"/>
    </source>
</evidence>
<keyword evidence="16" id="KW-1185">Reference proteome</keyword>
<evidence type="ECO:0000256" key="2">
    <source>
        <dbReference type="ARBA" id="ARBA00004922"/>
    </source>
</evidence>
<comment type="catalytic activity">
    <reaction evidence="12">
        <text>a di-trans,poly-cis-dolichyl phosphate + UDP-alpha-D-glucose = a di-trans,poly-cis-dolichyl beta-D-glucosyl phosphate + UDP</text>
        <dbReference type="Rhea" id="RHEA:15401"/>
        <dbReference type="Rhea" id="RHEA-COMP:19498"/>
        <dbReference type="Rhea" id="RHEA-COMP:19502"/>
        <dbReference type="ChEBI" id="CHEBI:57525"/>
        <dbReference type="ChEBI" id="CHEBI:57683"/>
        <dbReference type="ChEBI" id="CHEBI:58223"/>
        <dbReference type="ChEBI" id="CHEBI:58885"/>
        <dbReference type="EC" id="2.4.1.117"/>
    </reaction>
    <physiologicalReaction direction="left-to-right" evidence="12">
        <dbReference type="Rhea" id="RHEA:15402"/>
    </physiologicalReaction>
</comment>
<evidence type="ECO:0000256" key="9">
    <source>
        <dbReference type="ARBA" id="ARBA00022968"/>
    </source>
</evidence>
<comment type="pathway">
    <text evidence="2">Protein modification; protein glycosylation.</text>
</comment>
<comment type="similarity">
    <text evidence="3">Belongs to the glycosyltransferase 2 family.</text>
</comment>
<keyword evidence="8" id="KW-0256">Endoplasmic reticulum</keyword>
<reference evidence="15 16" key="1">
    <citation type="submission" date="2016-07" db="EMBL/GenBank/DDBJ databases">
        <title>Pervasive Adenine N6-methylation of Active Genes in Fungi.</title>
        <authorList>
            <consortium name="DOE Joint Genome Institute"/>
            <person name="Mondo S.J."/>
            <person name="Dannebaum R.O."/>
            <person name="Kuo R.C."/>
            <person name="Labutti K."/>
            <person name="Haridas S."/>
            <person name="Kuo A."/>
            <person name="Salamov A."/>
            <person name="Ahrendt S.R."/>
            <person name="Lipzen A."/>
            <person name="Sullivan W."/>
            <person name="Andreopoulos W.B."/>
            <person name="Clum A."/>
            <person name="Lindquist E."/>
            <person name="Daum C."/>
            <person name="Ramamoorthy G.K."/>
            <person name="Gryganskyi A."/>
            <person name="Culley D."/>
            <person name="Magnuson J.K."/>
            <person name="James T.Y."/>
            <person name="O'Malley M.A."/>
            <person name="Stajich J.E."/>
            <person name="Spatafora J.W."/>
            <person name="Visel A."/>
            <person name="Grigoriev I.V."/>
        </authorList>
    </citation>
    <scope>NUCLEOTIDE SEQUENCE [LARGE SCALE GENOMIC DNA]</scope>
    <source>
        <strain evidence="15 16">JEL800</strain>
    </source>
</reference>
<dbReference type="InterPro" id="IPR035518">
    <property type="entry name" value="DPG_synthase"/>
</dbReference>
<evidence type="ECO:0000256" key="3">
    <source>
        <dbReference type="ARBA" id="ARBA00006739"/>
    </source>
</evidence>
<keyword evidence="9" id="KW-0735">Signal-anchor</keyword>
<dbReference type="Gene3D" id="3.90.550.10">
    <property type="entry name" value="Spore Coat Polysaccharide Biosynthesis Protein SpsA, Chain A"/>
    <property type="match status" value="1"/>
</dbReference>
<gene>
    <name evidence="15" type="ORF">BCR33DRAFT_710896</name>
</gene>
<dbReference type="InterPro" id="IPR029044">
    <property type="entry name" value="Nucleotide-diphossugar_trans"/>
</dbReference>
<feature type="domain" description="Glycosyltransferase 2-like" evidence="14">
    <location>
        <begin position="68"/>
        <end position="247"/>
    </location>
</feature>
<dbReference type="GO" id="GO:0005789">
    <property type="term" value="C:endoplasmic reticulum membrane"/>
    <property type="evidence" value="ECO:0007669"/>
    <property type="project" value="UniProtKB-SubCell"/>
</dbReference>
<dbReference type="SUPFAM" id="SSF53448">
    <property type="entry name" value="Nucleotide-diphospho-sugar transferases"/>
    <property type="match status" value="1"/>
</dbReference>